<dbReference type="Proteomes" id="UP000281521">
    <property type="component" value="Unassembled WGS sequence"/>
</dbReference>
<feature type="signal peptide" evidence="1">
    <location>
        <begin position="1"/>
        <end position="18"/>
    </location>
</feature>
<evidence type="ECO:0000313" key="2">
    <source>
        <dbReference type="EMBL" id="VCZ29150.1"/>
    </source>
</evidence>
<organism evidence="2 3">
    <name type="scientific">Escherichia coli</name>
    <dbReference type="NCBI Taxonomy" id="562"/>
    <lineage>
        <taxon>Bacteria</taxon>
        <taxon>Pseudomonadati</taxon>
        <taxon>Pseudomonadota</taxon>
        <taxon>Gammaproteobacteria</taxon>
        <taxon>Enterobacterales</taxon>
        <taxon>Enterobacteriaceae</taxon>
        <taxon>Escherichia</taxon>
    </lineage>
</organism>
<dbReference type="EMBL" id="UWXJ01000004">
    <property type="protein sequence ID" value="VCZ29150.1"/>
    <property type="molecule type" value="Genomic_DNA"/>
</dbReference>
<dbReference type="RefSeq" id="WP_223231463.1">
    <property type="nucleotide sequence ID" value="NZ_CP061103.1"/>
</dbReference>
<accession>A0A3P5HE32</accession>
<evidence type="ECO:0000256" key="1">
    <source>
        <dbReference type="SAM" id="SignalP"/>
    </source>
</evidence>
<dbReference type="AlphaFoldDB" id="A0A3P5HE32"/>
<evidence type="ECO:0000313" key="3">
    <source>
        <dbReference type="Proteomes" id="UP000281521"/>
    </source>
</evidence>
<reference evidence="2 3" key="1">
    <citation type="submission" date="2018-10" db="EMBL/GenBank/DDBJ databases">
        <authorList>
            <person name="Noll B N."/>
        </authorList>
    </citation>
    <scope>NUCLEOTIDE SEQUENCE [LARGE SCALE GENOMIC DNA]</scope>
    <source>
        <strain evidence="2">Ecoli022</strain>
    </source>
</reference>
<name>A0A3P5HE32_ECOLX</name>
<gene>
    <name evidence="2" type="ORF">BANRA_05661</name>
</gene>
<keyword evidence="1" id="KW-0732">Signal</keyword>
<proteinExistence type="predicted"/>
<sequence length="130" mass="14582">MKRLTIALLASFPLIASAGNLQVKCGRFDIKIYPDAIFLNGNKVDNVHRKTESDVMSYVFQEYAEMGGTYTLYSLDVPSRGDMTLSHQWQNADGEALREVKTEKCGTFHSFKGKVPNVKSVLEKQRAGDF</sequence>
<protein>
    <submittedName>
        <fullName evidence="2">Uncharacterized protein</fullName>
    </submittedName>
</protein>
<feature type="chain" id="PRO_5018069673" evidence="1">
    <location>
        <begin position="19"/>
        <end position="130"/>
    </location>
</feature>